<dbReference type="AlphaFoldDB" id="A0A1H5P6M0"/>
<name>A0A1H5P6M0_PSEDM</name>
<dbReference type="Proteomes" id="UP000183613">
    <property type="component" value="Unassembled WGS sequence"/>
</dbReference>
<evidence type="ECO:0000313" key="2">
    <source>
        <dbReference type="EMBL" id="SEF09340.1"/>
    </source>
</evidence>
<accession>A0A1H5P6M0</accession>
<organism evidence="2 3">
    <name type="scientific">Pseudomonas deceptionensis</name>
    <dbReference type="NCBI Taxonomy" id="882211"/>
    <lineage>
        <taxon>Bacteria</taxon>
        <taxon>Pseudomonadati</taxon>
        <taxon>Pseudomonadota</taxon>
        <taxon>Gammaproteobacteria</taxon>
        <taxon>Pseudomonadales</taxon>
        <taxon>Pseudomonadaceae</taxon>
        <taxon>Pseudomonas</taxon>
    </lineage>
</organism>
<feature type="transmembrane region" description="Helical" evidence="1">
    <location>
        <begin position="67"/>
        <end position="90"/>
    </location>
</feature>
<dbReference type="EMBL" id="FNUD01000002">
    <property type="protein sequence ID" value="SEF09340.1"/>
    <property type="molecule type" value="Genomic_DNA"/>
</dbReference>
<gene>
    <name evidence="2" type="ORF">SAMN04489800_4604</name>
</gene>
<proteinExistence type="predicted"/>
<comment type="caution">
    <text evidence="2">The sequence shown here is derived from an EMBL/GenBank/DDBJ whole genome shotgun (WGS) entry which is preliminary data.</text>
</comment>
<keyword evidence="1" id="KW-0812">Transmembrane</keyword>
<keyword evidence="1" id="KW-1133">Transmembrane helix</keyword>
<reference evidence="2" key="1">
    <citation type="submission" date="2016-10" db="EMBL/GenBank/DDBJ databases">
        <authorList>
            <person name="Varghese N."/>
            <person name="Submissions S."/>
        </authorList>
    </citation>
    <scope>NUCLEOTIDE SEQUENCE [LARGE SCALE GENOMIC DNA]</scope>
    <source>
        <strain evidence="2">LMG 25555</strain>
    </source>
</reference>
<keyword evidence="3" id="KW-1185">Reference proteome</keyword>
<protein>
    <submittedName>
        <fullName evidence="2">Uncharacterized protein</fullName>
    </submittedName>
</protein>
<keyword evidence="1" id="KW-0472">Membrane</keyword>
<evidence type="ECO:0000256" key="1">
    <source>
        <dbReference type="SAM" id="Phobius"/>
    </source>
</evidence>
<evidence type="ECO:0000313" key="3">
    <source>
        <dbReference type="Proteomes" id="UP000183613"/>
    </source>
</evidence>
<sequence length="97" mass="10592">MSFSGAYRHTLQTCNKVATNGDRSAPAQCGFAGCLALLRVARTRALGQVNYIFGMPPPGIIEPMPRIILAIPPLVENFFIIFCICLCCLIKRPMSCT</sequence>